<dbReference type="AlphaFoldDB" id="Q2JF43"/>
<dbReference type="PANTHER" id="PTHR10491:SF4">
    <property type="entry name" value="METHIONINE ADENOSYLTRANSFERASE 2 SUBUNIT BETA"/>
    <property type="match status" value="1"/>
</dbReference>
<dbReference type="NCBIfam" id="TIGR01214">
    <property type="entry name" value="rmlD"/>
    <property type="match status" value="1"/>
</dbReference>
<comment type="similarity">
    <text evidence="1 2">Belongs to the dTDP-4-dehydrorhamnose reductase family.</text>
</comment>
<gene>
    <name evidence="4" type="ordered locus">Francci3_0715</name>
</gene>
<dbReference type="STRING" id="106370.Francci3_0715"/>
<protein>
    <recommendedName>
        <fullName evidence="2">dTDP-4-dehydrorhamnose reductase</fullName>
        <ecNumber evidence="2">1.1.1.133</ecNumber>
    </recommendedName>
</protein>
<dbReference type="eggNOG" id="COG1091">
    <property type="taxonomic scope" value="Bacteria"/>
</dbReference>
<dbReference type="InterPro" id="IPR005913">
    <property type="entry name" value="dTDP_dehydrorham_reduct"/>
</dbReference>
<sequence length="298" mass="31018">MTGAAGQLGADLCRLLEARAAEPGSPVSGWAGLTRAEFDITDPARVRAVLRDQARPAKIQGGLVVFNTAAWTNVDAAESDEAGAYAVNATGPAHLAAACAEVGATLIHISTDYVFDGRAAKPYEVNDPTGPVSAYGRTKLAGEEAVRALLPDASYVVRTAWVYGRTGSNFVKTISRLARERDTLSVVDDQVGSPTWSADLASGLLELASSTAPTGVYHCTNAGETTWFGFAREIVAALGQDPAKVTPTTTEAFPRPARRPAYAVLSGRSWVDAGLTPPRAWDAALSAAFAAAGDALRG</sequence>
<name>Q2JF43_FRACC</name>
<dbReference type="CDD" id="cd05254">
    <property type="entry name" value="dTDP_HR_like_SDR_e"/>
    <property type="match status" value="1"/>
</dbReference>
<dbReference type="OrthoDB" id="9803892at2"/>
<keyword evidence="2 4" id="KW-0560">Oxidoreductase</keyword>
<dbReference type="GO" id="GO:0019305">
    <property type="term" value="P:dTDP-rhamnose biosynthetic process"/>
    <property type="evidence" value="ECO:0007669"/>
    <property type="project" value="UniProtKB-UniPathway"/>
</dbReference>
<dbReference type="GO" id="GO:0008831">
    <property type="term" value="F:dTDP-4-dehydrorhamnose reductase activity"/>
    <property type="evidence" value="ECO:0007669"/>
    <property type="project" value="UniProtKB-EC"/>
</dbReference>
<keyword evidence="5" id="KW-1185">Reference proteome</keyword>
<dbReference type="InterPro" id="IPR036291">
    <property type="entry name" value="NAD(P)-bd_dom_sf"/>
</dbReference>
<dbReference type="KEGG" id="fra:Francci3_0715"/>
<keyword evidence="2" id="KW-0521">NADP</keyword>
<dbReference type="Proteomes" id="UP000001937">
    <property type="component" value="Chromosome"/>
</dbReference>
<dbReference type="EMBL" id="CP000249">
    <property type="protein sequence ID" value="ABD10099.1"/>
    <property type="molecule type" value="Genomic_DNA"/>
</dbReference>
<dbReference type="PhylomeDB" id="Q2JF43"/>
<dbReference type="EC" id="1.1.1.133" evidence="2"/>
<dbReference type="UniPathway" id="UPA00124"/>
<evidence type="ECO:0000259" key="3">
    <source>
        <dbReference type="Pfam" id="PF04321"/>
    </source>
</evidence>
<comment type="pathway">
    <text evidence="2">Carbohydrate biosynthesis; dTDP-L-rhamnose biosynthesis.</text>
</comment>
<evidence type="ECO:0000256" key="1">
    <source>
        <dbReference type="ARBA" id="ARBA00010944"/>
    </source>
</evidence>
<dbReference type="Gene3D" id="3.40.50.720">
    <property type="entry name" value="NAD(P)-binding Rossmann-like Domain"/>
    <property type="match status" value="1"/>
</dbReference>
<organism evidence="4 5">
    <name type="scientific">Frankia casuarinae (strain DSM 45818 / CECT 9043 / HFP020203 / CcI3)</name>
    <dbReference type="NCBI Taxonomy" id="106370"/>
    <lineage>
        <taxon>Bacteria</taxon>
        <taxon>Bacillati</taxon>
        <taxon>Actinomycetota</taxon>
        <taxon>Actinomycetes</taxon>
        <taxon>Frankiales</taxon>
        <taxon>Frankiaceae</taxon>
        <taxon>Frankia</taxon>
    </lineage>
</organism>
<reference evidence="4 5" key="1">
    <citation type="journal article" date="2007" name="Genome Res.">
        <title>Genome characteristics of facultatively symbiotic Frankia sp. strains reflect host range and host plant biogeography.</title>
        <authorList>
            <person name="Normand P."/>
            <person name="Lapierre P."/>
            <person name="Tisa L.S."/>
            <person name="Gogarten J.P."/>
            <person name="Alloisio N."/>
            <person name="Bagnarol E."/>
            <person name="Bassi C.A."/>
            <person name="Berry A.M."/>
            <person name="Bickhart D.M."/>
            <person name="Choisne N."/>
            <person name="Couloux A."/>
            <person name="Cournoyer B."/>
            <person name="Cruveiller S."/>
            <person name="Daubin V."/>
            <person name="Demange N."/>
            <person name="Francino M.P."/>
            <person name="Goltsman E."/>
            <person name="Huang Y."/>
            <person name="Kopp O.R."/>
            <person name="Labarre L."/>
            <person name="Lapidus A."/>
            <person name="Lavire C."/>
            <person name="Marechal J."/>
            <person name="Martinez M."/>
            <person name="Mastronunzio J.E."/>
            <person name="Mullin B.C."/>
            <person name="Niemann J."/>
            <person name="Pujic P."/>
            <person name="Rawnsley T."/>
            <person name="Rouy Z."/>
            <person name="Schenowitz C."/>
            <person name="Sellstedt A."/>
            <person name="Tavares F."/>
            <person name="Tomkins J.P."/>
            <person name="Vallenet D."/>
            <person name="Valverde C."/>
            <person name="Wall L.G."/>
            <person name="Wang Y."/>
            <person name="Medigue C."/>
            <person name="Benson D.R."/>
        </authorList>
    </citation>
    <scope>NUCLEOTIDE SEQUENCE [LARGE SCALE GENOMIC DNA]</scope>
    <source>
        <strain evidence="5">DSM 45818 / CECT 9043 / CcI3</strain>
    </source>
</reference>
<accession>Q2JF43</accession>
<dbReference type="RefSeq" id="WP_011435168.1">
    <property type="nucleotide sequence ID" value="NZ_JENI01000002.1"/>
</dbReference>
<dbReference type="GO" id="GO:0005829">
    <property type="term" value="C:cytosol"/>
    <property type="evidence" value="ECO:0007669"/>
    <property type="project" value="TreeGrafter"/>
</dbReference>
<dbReference type="HOGENOM" id="CLU_045518_1_2_11"/>
<dbReference type="InterPro" id="IPR029903">
    <property type="entry name" value="RmlD-like-bd"/>
</dbReference>
<evidence type="ECO:0000313" key="4">
    <source>
        <dbReference type="EMBL" id="ABD10099.1"/>
    </source>
</evidence>
<dbReference type="SUPFAM" id="SSF51735">
    <property type="entry name" value="NAD(P)-binding Rossmann-fold domains"/>
    <property type="match status" value="1"/>
</dbReference>
<dbReference type="Pfam" id="PF04321">
    <property type="entry name" value="RmlD_sub_bind"/>
    <property type="match status" value="1"/>
</dbReference>
<evidence type="ECO:0000313" key="5">
    <source>
        <dbReference type="Proteomes" id="UP000001937"/>
    </source>
</evidence>
<comment type="function">
    <text evidence="2">Catalyzes the reduction of dTDP-6-deoxy-L-lyxo-4-hexulose to yield dTDP-L-rhamnose.</text>
</comment>
<dbReference type="Gene3D" id="3.90.25.10">
    <property type="entry name" value="UDP-galactose 4-epimerase, domain 1"/>
    <property type="match status" value="1"/>
</dbReference>
<dbReference type="PANTHER" id="PTHR10491">
    <property type="entry name" value="DTDP-4-DEHYDRORHAMNOSE REDUCTASE"/>
    <property type="match status" value="1"/>
</dbReference>
<feature type="domain" description="RmlD-like substrate binding" evidence="3">
    <location>
        <begin position="1"/>
        <end position="290"/>
    </location>
</feature>
<proteinExistence type="inferred from homology"/>
<evidence type="ECO:0000256" key="2">
    <source>
        <dbReference type="RuleBase" id="RU364082"/>
    </source>
</evidence>